<sequence length="155" mass="17466">MTVAGGDEAATELVGEDTEQWQSSRQRILDLGFDDEEAEKILRKAFGWASQGYWRKSKVKEVPSVGQVDAAVNFLADGLRFKEADIKKAVKSFPEVLGLDVESQMQANVEKLKKDWKMTDKVIPNVVKRQPQVLGYNVDCEGNCLGECNRCWIRL</sequence>
<dbReference type="InterPro" id="IPR003690">
    <property type="entry name" value="MTERF"/>
</dbReference>
<comment type="caution">
    <text evidence="1">The sequence shown here is derived from an EMBL/GenBank/DDBJ whole genome shotgun (WGS) entry which is preliminary data.</text>
</comment>
<name>A0ABR2YLJ7_9CHLO</name>
<dbReference type="Proteomes" id="UP001491310">
    <property type="component" value="Unassembled WGS sequence"/>
</dbReference>
<reference evidence="1 2" key="1">
    <citation type="journal article" date="2024" name="Nat. Commun.">
        <title>Phylogenomics reveals the evolutionary origins of lichenization in chlorophyte algae.</title>
        <authorList>
            <person name="Puginier C."/>
            <person name="Libourel C."/>
            <person name="Otte J."/>
            <person name="Skaloud P."/>
            <person name="Haon M."/>
            <person name="Grisel S."/>
            <person name="Petersen M."/>
            <person name="Berrin J.G."/>
            <person name="Delaux P.M."/>
            <person name="Dal Grande F."/>
            <person name="Keller J."/>
        </authorList>
    </citation>
    <scope>NUCLEOTIDE SEQUENCE [LARGE SCALE GENOMIC DNA]</scope>
    <source>
        <strain evidence="1 2">SAG 216-7</strain>
    </source>
</reference>
<protein>
    <submittedName>
        <fullName evidence="1">Uncharacterized protein</fullName>
    </submittedName>
</protein>
<evidence type="ECO:0000313" key="2">
    <source>
        <dbReference type="Proteomes" id="UP001491310"/>
    </source>
</evidence>
<gene>
    <name evidence="1" type="ORF">WJX75_009204</name>
</gene>
<keyword evidence="2" id="KW-1185">Reference proteome</keyword>
<accession>A0ABR2YLJ7</accession>
<organism evidence="1 2">
    <name type="scientific">Coccomyxa subellipsoidea</name>
    <dbReference type="NCBI Taxonomy" id="248742"/>
    <lineage>
        <taxon>Eukaryota</taxon>
        <taxon>Viridiplantae</taxon>
        <taxon>Chlorophyta</taxon>
        <taxon>core chlorophytes</taxon>
        <taxon>Trebouxiophyceae</taxon>
        <taxon>Trebouxiophyceae incertae sedis</taxon>
        <taxon>Coccomyxaceae</taxon>
        <taxon>Coccomyxa</taxon>
    </lineage>
</organism>
<evidence type="ECO:0000313" key="1">
    <source>
        <dbReference type="EMBL" id="KAK9907750.1"/>
    </source>
</evidence>
<dbReference type="EMBL" id="JALJOT010000009">
    <property type="protein sequence ID" value="KAK9907750.1"/>
    <property type="molecule type" value="Genomic_DNA"/>
</dbReference>
<dbReference type="Pfam" id="PF02536">
    <property type="entry name" value="mTERF"/>
    <property type="match status" value="1"/>
</dbReference>
<proteinExistence type="predicted"/>